<keyword evidence="3 6" id="KW-0547">Nucleotide-binding</keyword>
<dbReference type="GO" id="GO:0005524">
    <property type="term" value="F:ATP binding"/>
    <property type="evidence" value="ECO:0007669"/>
    <property type="project" value="UniProtKB-UniRule"/>
</dbReference>
<dbReference type="NCBIfam" id="TIGR02432">
    <property type="entry name" value="lysidine_TilS_N"/>
    <property type="match status" value="1"/>
</dbReference>
<dbReference type="RefSeq" id="WP_147089344.1">
    <property type="nucleotide sequence ID" value="NZ_BAABJD010000001.1"/>
</dbReference>
<accession>A0A5B8S1I2</accession>
<evidence type="ECO:0000256" key="3">
    <source>
        <dbReference type="ARBA" id="ARBA00022741"/>
    </source>
</evidence>
<evidence type="ECO:0000256" key="5">
    <source>
        <dbReference type="ARBA" id="ARBA00048539"/>
    </source>
</evidence>
<proteinExistence type="inferred from homology"/>
<comment type="domain">
    <text evidence="6">The N-terminal region contains the highly conserved SGGXDS motif, predicted to be a P-loop motif involved in ATP binding.</text>
</comment>
<evidence type="ECO:0000256" key="4">
    <source>
        <dbReference type="ARBA" id="ARBA00022840"/>
    </source>
</evidence>
<evidence type="ECO:0000256" key="1">
    <source>
        <dbReference type="ARBA" id="ARBA00022598"/>
    </source>
</evidence>
<keyword evidence="4 6" id="KW-0067">ATP-binding</keyword>
<comment type="similarity">
    <text evidence="6">Belongs to the tRNA(Ile)-lysidine synthase family.</text>
</comment>
<dbReference type="EMBL" id="CP042345">
    <property type="protein sequence ID" value="QEA15366.1"/>
    <property type="molecule type" value="Genomic_DNA"/>
</dbReference>
<dbReference type="Pfam" id="PF01171">
    <property type="entry name" value="ATP_bind_3"/>
    <property type="match status" value="1"/>
</dbReference>
<keyword evidence="6" id="KW-0963">Cytoplasm</keyword>
<comment type="catalytic activity">
    <reaction evidence="5 6">
        <text>cytidine(34) in tRNA(Ile2) + L-lysine + ATP = lysidine(34) in tRNA(Ile2) + AMP + diphosphate + H(+)</text>
        <dbReference type="Rhea" id="RHEA:43744"/>
        <dbReference type="Rhea" id="RHEA-COMP:10625"/>
        <dbReference type="Rhea" id="RHEA-COMP:10670"/>
        <dbReference type="ChEBI" id="CHEBI:15378"/>
        <dbReference type="ChEBI" id="CHEBI:30616"/>
        <dbReference type="ChEBI" id="CHEBI:32551"/>
        <dbReference type="ChEBI" id="CHEBI:33019"/>
        <dbReference type="ChEBI" id="CHEBI:82748"/>
        <dbReference type="ChEBI" id="CHEBI:83665"/>
        <dbReference type="ChEBI" id="CHEBI:456215"/>
        <dbReference type="EC" id="6.3.4.19"/>
    </reaction>
</comment>
<keyword evidence="1 6" id="KW-0436">Ligase</keyword>
<dbReference type="GO" id="GO:0005737">
    <property type="term" value="C:cytoplasm"/>
    <property type="evidence" value="ECO:0007669"/>
    <property type="project" value="UniProtKB-SubCell"/>
</dbReference>
<dbReference type="InterPro" id="IPR011063">
    <property type="entry name" value="TilS/TtcA_N"/>
</dbReference>
<name>A0A5B8S1I2_9SPHN</name>
<dbReference type="PANTHER" id="PTHR43033">
    <property type="entry name" value="TRNA(ILE)-LYSIDINE SYNTHASE-RELATED"/>
    <property type="match status" value="1"/>
</dbReference>
<sequence>MPPAPGSSAIELSVSLTARFASDIAPLWPGEGTLGLAVSGGPDSIALLLLAHAALPGRIAVATVDHGLRPANADEAAMVAALCTRLGVPHATLPVTLAEGNIQAEARAARYAALAEWMGLQSIATLATAHHADDQAETLLLRLNRGSGVAGLAGVRARGQVPGTRLPLVRPLLGWRRFELSQVVMAAGLVAADDPSNRDDRFDRVRLRKALVEADWIDVPALAASAAHLADADAALDWATVREWQDCVTRAPLGLVYRPQAPRAIALRVMARIITELDGEIPRGSAVARLFERLVARQPASIGNLVARPLPEGWSFSRAPARRA</sequence>
<dbReference type="InterPro" id="IPR014729">
    <property type="entry name" value="Rossmann-like_a/b/a_fold"/>
</dbReference>
<dbReference type="GO" id="GO:0006400">
    <property type="term" value="P:tRNA modification"/>
    <property type="evidence" value="ECO:0007669"/>
    <property type="project" value="UniProtKB-UniRule"/>
</dbReference>
<dbReference type="InterPro" id="IPR012094">
    <property type="entry name" value="tRNA_Ile_lys_synt"/>
</dbReference>
<dbReference type="HAMAP" id="MF_01161">
    <property type="entry name" value="tRNA_Ile_lys_synt"/>
    <property type="match status" value="1"/>
</dbReference>
<evidence type="ECO:0000256" key="2">
    <source>
        <dbReference type="ARBA" id="ARBA00022694"/>
    </source>
</evidence>
<keyword evidence="9" id="KW-1185">Reference proteome</keyword>
<dbReference type="AlphaFoldDB" id="A0A5B8S1I2"/>
<comment type="subcellular location">
    <subcellularLocation>
        <location evidence="6">Cytoplasm</location>
    </subcellularLocation>
</comment>
<feature type="domain" description="tRNA(Ile)-lysidine/2-thiocytidine synthase N-terminal" evidence="7">
    <location>
        <begin position="35"/>
        <end position="209"/>
    </location>
</feature>
<organism evidence="8 9">
    <name type="scientific">Novosphingobium ginsenosidimutans</name>
    <dbReference type="NCBI Taxonomy" id="1176536"/>
    <lineage>
        <taxon>Bacteria</taxon>
        <taxon>Pseudomonadati</taxon>
        <taxon>Pseudomonadota</taxon>
        <taxon>Alphaproteobacteria</taxon>
        <taxon>Sphingomonadales</taxon>
        <taxon>Sphingomonadaceae</taxon>
        <taxon>Novosphingobium</taxon>
    </lineage>
</organism>
<evidence type="ECO:0000313" key="9">
    <source>
        <dbReference type="Proteomes" id="UP000321172"/>
    </source>
</evidence>
<dbReference type="KEGG" id="ngf:FRF71_03985"/>
<dbReference type="Proteomes" id="UP000321172">
    <property type="component" value="Chromosome"/>
</dbReference>
<comment type="function">
    <text evidence="6">Ligates lysine onto the cytidine present at position 34 of the AUA codon-specific tRNA(Ile) that contains the anticodon CAU, in an ATP-dependent manner. Cytidine is converted to lysidine, thus changing the amino acid specificity of the tRNA from methionine to isoleucine.</text>
</comment>
<evidence type="ECO:0000256" key="6">
    <source>
        <dbReference type="HAMAP-Rule" id="MF_01161"/>
    </source>
</evidence>
<dbReference type="CDD" id="cd01992">
    <property type="entry name" value="TilS_N"/>
    <property type="match status" value="1"/>
</dbReference>
<reference evidence="8 9" key="1">
    <citation type="journal article" date="2013" name="J. Microbiol. Biotechnol.">
        <title>Novosphingobium ginsenosidimutans sp. nov., with the ability to convert ginsenoside.</title>
        <authorList>
            <person name="Kim J.K."/>
            <person name="He D."/>
            <person name="Liu Q.M."/>
            <person name="Park H.Y."/>
            <person name="Jung M.S."/>
            <person name="Yoon M.H."/>
            <person name="Kim S.C."/>
            <person name="Im W.T."/>
        </authorList>
    </citation>
    <scope>NUCLEOTIDE SEQUENCE [LARGE SCALE GENOMIC DNA]</scope>
    <source>
        <strain evidence="8 9">FW-6</strain>
    </source>
</reference>
<gene>
    <name evidence="6 8" type="primary">tilS</name>
    <name evidence="8" type="ORF">FRF71_03985</name>
</gene>
<dbReference type="GO" id="GO:0032267">
    <property type="term" value="F:tRNA(Ile)-lysidine synthase activity"/>
    <property type="evidence" value="ECO:0007669"/>
    <property type="project" value="UniProtKB-EC"/>
</dbReference>
<keyword evidence="2 6" id="KW-0819">tRNA processing</keyword>
<dbReference type="SUPFAM" id="SSF52402">
    <property type="entry name" value="Adenine nucleotide alpha hydrolases-like"/>
    <property type="match status" value="1"/>
</dbReference>
<dbReference type="EC" id="6.3.4.19" evidence="6"/>
<evidence type="ECO:0000313" key="8">
    <source>
        <dbReference type="EMBL" id="QEA15366.1"/>
    </source>
</evidence>
<dbReference type="OrthoDB" id="9807403at2"/>
<protein>
    <recommendedName>
        <fullName evidence="6">tRNA(Ile)-lysidine synthase</fullName>
        <ecNumber evidence="6">6.3.4.19</ecNumber>
    </recommendedName>
    <alternativeName>
        <fullName evidence="6">tRNA(Ile)-2-lysyl-cytidine synthase</fullName>
    </alternativeName>
    <alternativeName>
        <fullName evidence="6">tRNA(Ile)-lysidine synthetase</fullName>
    </alternativeName>
</protein>
<dbReference type="PANTHER" id="PTHR43033:SF1">
    <property type="entry name" value="TRNA(ILE)-LYSIDINE SYNTHASE-RELATED"/>
    <property type="match status" value="1"/>
</dbReference>
<dbReference type="InterPro" id="IPR012795">
    <property type="entry name" value="tRNA_Ile_lys_synt_N"/>
</dbReference>
<feature type="binding site" evidence="6">
    <location>
        <begin position="39"/>
        <end position="44"/>
    </location>
    <ligand>
        <name>ATP</name>
        <dbReference type="ChEBI" id="CHEBI:30616"/>
    </ligand>
</feature>
<dbReference type="Gene3D" id="3.40.50.620">
    <property type="entry name" value="HUPs"/>
    <property type="match status" value="1"/>
</dbReference>
<evidence type="ECO:0000259" key="7">
    <source>
        <dbReference type="Pfam" id="PF01171"/>
    </source>
</evidence>